<dbReference type="Pfam" id="PF16875">
    <property type="entry name" value="Glyco_hydro_36N"/>
    <property type="match status" value="1"/>
</dbReference>
<evidence type="ECO:0000256" key="3">
    <source>
        <dbReference type="ARBA" id="ARBA00022801"/>
    </source>
</evidence>
<evidence type="ECO:0000259" key="10">
    <source>
        <dbReference type="Pfam" id="PF16875"/>
    </source>
</evidence>
<dbReference type="GO" id="GO:0004557">
    <property type="term" value="F:alpha-galactosidase activity"/>
    <property type="evidence" value="ECO:0007669"/>
    <property type="project" value="UniProtKB-UniRule"/>
</dbReference>
<protein>
    <recommendedName>
        <fullName evidence="2 5">Alpha-galactosidase</fullName>
        <ecNumber evidence="2 5">3.2.1.22</ecNumber>
    </recommendedName>
</protein>
<dbReference type="InterPro" id="IPR002252">
    <property type="entry name" value="Glyco_hydro_36"/>
</dbReference>
<proteinExistence type="inferred from homology"/>
<dbReference type="Gene3D" id="2.60.40.1180">
    <property type="entry name" value="Golgi alpha-mannosidase II"/>
    <property type="match status" value="1"/>
</dbReference>
<organism evidence="11 12">
    <name type="scientific">Krasilnikoviella flava</name>
    <dbReference type="NCBI Taxonomy" id="526729"/>
    <lineage>
        <taxon>Bacteria</taxon>
        <taxon>Bacillati</taxon>
        <taxon>Actinomycetota</taxon>
        <taxon>Actinomycetes</taxon>
        <taxon>Micrococcales</taxon>
        <taxon>Promicromonosporaceae</taxon>
        <taxon>Krasilnikoviella</taxon>
    </lineage>
</organism>
<reference evidence="11 12" key="1">
    <citation type="submission" date="2017-02" db="EMBL/GenBank/DDBJ databases">
        <authorList>
            <person name="Peterson S.W."/>
        </authorList>
    </citation>
    <scope>NUCLEOTIDE SEQUENCE [LARGE SCALE GENOMIC DNA]</scope>
    <source>
        <strain evidence="11 12">DSM 21481</strain>
    </source>
</reference>
<dbReference type="FunFam" id="3.20.20.70:FF:000118">
    <property type="entry name" value="Alpha-galactosidase"/>
    <property type="match status" value="1"/>
</dbReference>
<dbReference type="PANTHER" id="PTHR43053:SF3">
    <property type="entry name" value="ALPHA-GALACTOSIDASE C-RELATED"/>
    <property type="match status" value="1"/>
</dbReference>
<comment type="catalytic activity">
    <reaction evidence="1 5">
        <text>Hydrolysis of terminal, non-reducing alpha-D-galactose residues in alpha-D-galactosides, including galactose oligosaccharides, galactomannans and galactolipids.</text>
        <dbReference type="EC" id="3.2.1.22"/>
    </reaction>
</comment>
<dbReference type="GO" id="GO:0016052">
    <property type="term" value="P:carbohydrate catabolic process"/>
    <property type="evidence" value="ECO:0007669"/>
    <property type="project" value="InterPro"/>
</dbReference>
<dbReference type="InterPro" id="IPR031705">
    <property type="entry name" value="Glyco_hydro_36_C"/>
</dbReference>
<evidence type="ECO:0000256" key="1">
    <source>
        <dbReference type="ARBA" id="ARBA00001255"/>
    </source>
</evidence>
<evidence type="ECO:0000259" key="9">
    <source>
        <dbReference type="Pfam" id="PF16874"/>
    </source>
</evidence>
<feature type="domain" description="Glycosyl hydrolase family 36 C-terminal" evidence="9">
    <location>
        <begin position="641"/>
        <end position="756"/>
    </location>
</feature>
<dbReference type="InterPro" id="IPR013785">
    <property type="entry name" value="Aldolase_TIM"/>
</dbReference>
<evidence type="ECO:0000256" key="6">
    <source>
        <dbReference type="PIRSR" id="PIRSR005536-1"/>
    </source>
</evidence>
<evidence type="ECO:0000256" key="8">
    <source>
        <dbReference type="SAM" id="MobiDB-lite"/>
    </source>
</evidence>
<dbReference type="CDD" id="cd14791">
    <property type="entry name" value="GH36"/>
    <property type="match status" value="1"/>
</dbReference>
<feature type="binding site" evidence="7">
    <location>
        <begin position="471"/>
        <end position="475"/>
    </location>
    <ligand>
        <name>substrate</name>
    </ligand>
</feature>
<evidence type="ECO:0000256" key="4">
    <source>
        <dbReference type="ARBA" id="ARBA00023295"/>
    </source>
</evidence>
<dbReference type="InterPro" id="IPR013780">
    <property type="entry name" value="Glyco_hydro_b"/>
</dbReference>
<accession>A0A1T5LXI9</accession>
<feature type="binding site" evidence="7">
    <location>
        <position position="539"/>
    </location>
    <ligand>
        <name>substrate</name>
    </ligand>
</feature>
<dbReference type="STRING" id="526729.SAMN04324258_4065"/>
<keyword evidence="4 5" id="KW-0326">Glycosidase</keyword>
<feature type="binding site" evidence="7">
    <location>
        <position position="438"/>
    </location>
    <ligand>
        <name>substrate</name>
    </ligand>
</feature>
<dbReference type="InterPro" id="IPR031704">
    <property type="entry name" value="Glyco_hydro_36_N"/>
</dbReference>
<dbReference type="InterPro" id="IPR000111">
    <property type="entry name" value="Glyco_hydro_27/36_CS"/>
</dbReference>
<dbReference type="Gene3D" id="2.70.98.60">
    <property type="entry name" value="alpha-galactosidase from lactobacil brevis"/>
    <property type="match status" value="1"/>
</dbReference>
<keyword evidence="3 5" id="KW-0378">Hydrolase</keyword>
<comment type="similarity">
    <text evidence="5">Belongs to the glycosyl hydrolase.</text>
</comment>
<sequence>MTVTSGRADAAATIDRSPAVDALLHLRADGVSVLIDARGGELPAVVHWGDDLGPLTADDAAAVALAAAAPLANSAPDEPVRLALVPEPRTGWLGRPGIVGERDGDAWSPRFTTTVATLCGGTLPRGLTEAGAGALRVEAQDEVAGLTLVLDVELTPDGVLRARATLRNDGAPYRLHELAVVLPVPPRAREVLDLTGRWGKERVPQRRDLAVGTHLREGRRGRTGFEAPTVLTVGVPGFGFGHGEVWGLHVGWSGNHRHWAERLPTGEQVLGGSELLLPGEVTLATGAEYETPWVYGVHGHGLDAQAARLHRMLRRRTGHPRDPRPVTLNVWEAVYFDHDLERLTALADAAADLGVERYVLDDGWFRGRRDDTRGLGDWFVDEDVWPDGLDPIADHVHGLGMQFGLWFEPEMVNLDSDLARAHPEWVMGAGGRVPVPSRHQHVLDLSDPDAAAYVLERMSTLIGRHGVDYVKWDHNRDLVDPGSGREGRPVVHAQTLAAYGIMAELRRRHPGLEIESCSSGGGRVDLGVAEHTQRVWVSDCTDPLERQQMQPWTAQLLPLEYLGAHVAADVSHQTRRAHSLAFRAATALFGHFGIEWDLTRSTPEQLADLRGWIELYKAERGLLHTGTLVRQDLPAGDGLQVWGVVAADRSAALFQLATLSRPSVAPLGRFTLRGLDPERRYRVTPLPLSREAFGVWNAPPWFGLPSADGAVASDGVSPQPRPAQPGDVPRGTVLTGRTLAVAGLQAPESAPETSLVLRVEAVD</sequence>
<feature type="binding site" evidence="7">
    <location>
        <position position="517"/>
    </location>
    <ligand>
        <name>substrate</name>
    </ligand>
</feature>
<feature type="region of interest" description="Disordered" evidence="8">
    <location>
        <begin position="712"/>
        <end position="732"/>
    </location>
</feature>
<feature type="domain" description="Glycosyl hydrolase family 36 N-terminal" evidence="10">
    <location>
        <begin position="42"/>
        <end position="284"/>
    </location>
</feature>
<dbReference type="Gene3D" id="3.20.20.70">
    <property type="entry name" value="Aldolase class I"/>
    <property type="match status" value="1"/>
</dbReference>
<evidence type="ECO:0000313" key="11">
    <source>
        <dbReference type="EMBL" id="SKC80720.1"/>
    </source>
</evidence>
<dbReference type="InterPro" id="IPR050985">
    <property type="entry name" value="Alpha-glycosidase_related"/>
</dbReference>
<dbReference type="EC" id="3.2.1.22" evidence="2 5"/>
<evidence type="ECO:0000313" key="12">
    <source>
        <dbReference type="Proteomes" id="UP000189777"/>
    </source>
</evidence>
<dbReference type="AlphaFoldDB" id="A0A1T5LXI9"/>
<feature type="active site" description="Nucleophile" evidence="6">
    <location>
        <position position="473"/>
    </location>
</feature>
<dbReference type="Pfam" id="PF02065">
    <property type="entry name" value="Melibiase"/>
    <property type="match status" value="1"/>
</dbReference>
<gene>
    <name evidence="11" type="ORF">SAMN04324258_4065</name>
</gene>
<dbReference type="PIRSF" id="PIRSF005536">
    <property type="entry name" value="Agal"/>
    <property type="match status" value="1"/>
</dbReference>
<dbReference type="PANTHER" id="PTHR43053">
    <property type="entry name" value="GLYCOSIDASE FAMILY 31"/>
    <property type="match status" value="1"/>
</dbReference>
<name>A0A1T5LXI9_9MICO</name>
<evidence type="ECO:0000256" key="7">
    <source>
        <dbReference type="PIRSR" id="PIRSR005536-2"/>
    </source>
</evidence>
<dbReference type="Proteomes" id="UP000189777">
    <property type="component" value="Unassembled WGS sequence"/>
</dbReference>
<dbReference type="PROSITE" id="PS00512">
    <property type="entry name" value="ALPHA_GALACTOSIDASE"/>
    <property type="match status" value="1"/>
</dbReference>
<dbReference type="InterPro" id="IPR017853">
    <property type="entry name" value="GH"/>
</dbReference>
<dbReference type="SUPFAM" id="SSF51445">
    <property type="entry name" value="(Trans)glycosidases"/>
    <property type="match status" value="1"/>
</dbReference>
<keyword evidence="12" id="KW-1185">Reference proteome</keyword>
<evidence type="ECO:0000256" key="2">
    <source>
        <dbReference type="ARBA" id="ARBA00012755"/>
    </source>
</evidence>
<feature type="active site" description="Proton donor" evidence="6">
    <location>
        <position position="539"/>
    </location>
</feature>
<feature type="binding site" evidence="7">
    <location>
        <begin position="361"/>
        <end position="362"/>
    </location>
    <ligand>
        <name>substrate</name>
    </ligand>
</feature>
<dbReference type="Pfam" id="PF16874">
    <property type="entry name" value="Glyco_hydro_36C"/>
    <property type="match status" value="1"/>
</dbReference>
<dbReference type="RefSeq" id="WP_245807251.1">
    <property type="nucleotide sequence ID" value="NZ_FUZQ01000008.1"/>
</dbReference>
<dbReference type="InterPro" id="IPR038417">
    <property type="entry name" value="Alpga-gal_N_sf"/>
</dbReference>
<evidence type="ECO:0000256" key="5">
    <source>
        <dbReference type="PIRNR" id="PIRNR005536"/>
    </source>
</evidence>
<feature type="binding site" evidence="7">
    <location>
        <position position="198"/>
    </location>
    <ligand>
        <name>substrate</name>
    </ligand>
</feature>
<dbReference type="PRINTS" id="PR00743">
    <property type="entry name" value="GLHYDRLASE36"/>
</dbReference>
<dbReference type="EMBL" id="FUZQ01000008">
    <property type="protein sequence ID" value="SKC80720.1"/>
    <property type="molecule type" value="Genomic_DNA"/>
</dbReference>